<keyword evidence="1" id="KW-0812">Transmembrane</keyword>
<dbReference type="CDD" id="cd18774">
    <property type="entry name" value="PDC2_HK_sensor"/>
    <property type="match status" value="1"/>
</dbReference>
<dbReference type="GO" id="GO:0009190">
    <property type="term" value="P:cyclic nucleotide biosynthetic process"/>
    <property type="evidence" value="ECO:0007669"/>
    <property type="project" value="InterPro"/>
</dbReference>
<name>A0A6A5CE03_NAEFO</name>
<dbReference type="AlphaFoldDB" id="A0A6A5CE03"/>
<keyword evidence="1" id="KW-1133">Transmembrane helix</keyword>
<evidence type="ECO:0000259" key="2">
    <source>
        <dbReference type="PROSITE" id="PS50125"/>
    </source>
</evidence>
<dbReference type="InterPro" id="IPR050697">
    <property type="entry name" value="Adenylyl/Guanylyl_Cyclase_3/4"/>
</dbReference>
<dbReference type="PROSITE" id="PS50125">
    <property type="entry name" value="GUANYLATE_CYCLASE_2"/>
    <property type="match status" value="1"/>
</dbReference>
<dbReference type="InterPro" id="IPR001054">
    <property type="entry name" value="A/G_cyclase"/>
</dbReference>
<dbReference type="VEuPathDB" id="AmoebaDB:NF0117490"/>
<dbReference type="Proteomes" id="UP000444721">
    <property type="component" value="Unassembled WGS sequence"/>
</dbReference>
<accession>A0A6A5CE03</accession>
<dbReference type="Gene3D" id="3.30.450.20">
    <property type="entry name" value="PAS domain"/>
    <property type="match status" value="1"/>
</dbReference>
<dbReference type="SUPFAM" id="SSF55073">
    <property type="entry name" value="Nucleotide cyclase"/>
    <property type="match status" value="1"/>
</dbReference>
<organism evidence="3 4">
    <name type="scientific">Naegleria fowleri</name>
    <name type="common">Brain eating amoeba</name>
    <dbReference type="NCBI Taxonomy" id="5763"/>
    <lineage>
        <taxon>Eukaryota</taxon>
        <taxon>Discoba</taxon>
        <taxon>Heterolobosea</taxon>
        <taxon>Tetramitia</taxon>
        <taxon>Eutetramitia</taxon>
        <taxon>Vahlkampfiidae</taxon>
        <taxon>Naegleria</taxon>
    </lineage>
</organism>
<dbReference type="VEuPathDB" id="AmoebaDB:NF0127390"/>
<dbReference type="VEuPathDB" id="AmoebaDB:NfTy_031400"/>
<dbReference type="SMART" id="SM00044">
    <property type="entry name" value="CYCc"/>
    <property type="match status" value="1"/>
</dbReference>
<evidence type="ECO:0000256" key="1">
    <source>
        <dbReference type="SAM" id="Phobius"/>
    </source>
</evidence>
<protein>
    <recommendedName>
        <fullName evidence="2">Guanylate cyclase domain-containing protein</fullName>
    </recommendedName>
</protein>
<dbReference type="EMBL" id="VFQX01000002">
    <property type="protein sequence ID" value="KAF0984814.1"/>
    <property type="molecule type" value="Genomic_DNA"/>
</dbReference>
<dbReference type="RefSeq" id="XP_044569527.1">
    <property type="nucleotide sequence ID" value="XM_044710841.1"/>
</dbReference>
<dbReference type="Gene3D" id="3.30.70.1230">
    <property type="entry name" value="Nucleotide cyclase"/>
    <property type="match status" value="1"/>
</dbReference>
<feature type="domain" description="Guanylate cyclase" evidence="2">
    <location>
        <begin position="476"/>
        <end position="604"/>
    </location>
</feature>
<dbReference type="InterPro" id="IPR029787">
    <property type="entry name" value="Nucleotide_cyclase"/>
</dbReference>
<dbReference type="OrthoDB" id="60033at2759"/>
<dbReference type="OMA" id="ENHEVCA"/>
<dbReference type="VEuPathDB" id="AmoebaDB:FDP41_000713"/>
<dbReference type="CDD" id="cd07302">
    <property type="entry name" value="CHD"/>
    <property type="match status" value="1"/>
</dbReference>
<reference evidence="3 4" key="1">
    <citation type="journal article" date="2019" name="Sci. Rep.">
        <title>Nanopore sequencing improves the draft genome of the human pathogenic amoeba Naegleria fowleri.</title>
        <authorList>
            <person name="Liechti N."/>
            <person name="Schurch N."/>
            <person name="Bruggmann R."/>
            <person name="Wittwer M."/>
        </authorList>
    </citation>
    <scope>NUCLEOTIDE SEQUENCE [LARGE SCALE GENOMIC DNA]</scope>
    <source>
        <strain evidence="3 4">ATCC 30894</strain>
    </source>
</reference>
<dbReference type="GO" id="GO:0035556">
    <property type="term" value="P:intracellular signal transduction"/>
    <property type="evidence" value="ECO:0007669"/>
    <property type="project" value="InterPro"/>
</dbReference>
<dbReference type="VEuPathDB" id="AmoebaDB:NF0127410"/>
<evidence type="ECO:0000313" key="3">
    <source>
        <dbReference type="EMBL" id="KAF0984814.1"/>
    </source>
</evidence>
<dbReference type="PANTHER" id="PTHR43081">
    <property type="entry name" value="ADENYLATE CYCLASE, TERMINAL-DIFFERENTIATION SPECIFIC-RELATED"/>
    <property type="match status" value="1"/>
</dbReference>
<proteinExistence type="predicted"/>
<evidence type="ECO:0000313" key="4">
    <source>
        <dbReference type="Proteomes" id="UP000444721"/>
    </source>
</evidence>
<keyword evidence="4" id="KW-1185">Reference proteome</keyword>
<feature type="transmembrane region" description="Helical" evidence="1">
    <location>
        <begin position="35"/>
        <end position="56"/>
    </location>
</feature>
<dbReference type="GeneID" id="68107931"/>
<comment type="caution">
    <text evidence="3">The sequence shown here is derived from an EMBL/GenBank/DDBJ whole genome shotgun (WGS) entry which is preliminary data.</text>
</comment>
<dbReference type="Pfam" id="PF00211">
    <property type="entry name" value="Guanylate_cyc"/>
    <property type="match status" value="1"/>
</dbReference>
<dbReference type="PANTHER" id="PTHR43081:SF1">
    <property type="entry name" value="ADENYLATE CYCLASE, TERMINAL-DIFFERENTIATION SPECIFIC"/>
    <property type="match status" value="1"/>
</dbReference>
<keyword evidence="1" id="KW-0472">Membrane</keyword>
<gene>
    <name evidence="3" type="ORF">FDP41_000713</name>
</gene>
<sequence>MLVSTNNNSPTTTKRPSPKALLTSCIHDSRTTTNIIFVLFITQGLLGVLATFFLLYTTGKDIYVGTEAFNRTLTADNLRAHVVKLANVPSVVSDMTQYRIYHAIPSMNLTHMFVWQKMLMHFRNYFANPQINFQFARYDNNFIGFYNNTLEVTEENVTTFYSVPLSRAEILISEEDLVFIKRVPILYRTLSRPWLKEYLTKNTSHPYWSEVFENVYGDYAINFVLPIVLNDSAAGRTKKDFFYASLHNQPSLHVDHLYGLVGVQFTMSYLTSFLRNVSSGGPEQSFIMNTKGQILAHSTRQYANENDLAHYITQQHLLRKNSSTFRYNNQFDVVTEGLYDRYGLDWAVVVVVPERSFVAQILTSGVTSFVLFHLQLVVQPFVMFIILQYISRSVHSIVRNMNKLLSLQGLESSYERKESKSFLTDIREMSHSLNTLRKGLASLSKYVPHVIQKRLSRTQMIPKNLTTVGMKSRNMSVMFCGILGFTEIAETADHVVFLNVVTEYFNGVCKIVEVHHGVVDKIIEGSVMVLFKEENHEVCACRAALEIIESLSEFEKRWEECNFPKLQVSIGINSGEMLCGCMGSNNRLSFTAIGDNVNIAARLQHLARTYSCSIFIGENTFEALSTKRNEFLCFFVDFIKLKGKKHPTSVYCLRKFESDASEVEHKISHDLDLAKQYILQGEYFHVRQVCENLIRLNNTCTITCRLQQRSLELMARVERGSMARSRLFLSSDCISYSATLSQ</sequence>